<dbReference type="AlphaFoldDB" id="A0A0P7YPH0"/>
<evidence type="ECO:0000313" key="1">
    <source>
        <dbReference type="EMBL" id="KPQ32271.1"/>
    </source>
</evidence>
<evidence type="ECO:0000313" key="2">
    <source>
        <dbReference type="Proteomes" id="UP000050465"/>
    </source>
</evidence>
<name>A0A0P7YPH0_9CYAN</name>
<dbReference type="Proteomes" id="UP000050465">
    <property type="component" value="Unassembled WGS sequence"/>
</dbReference>
<dbReference type="EMBL" id="LJZR01000063">
    <property type="protein sequence ID" value="KPQ32271.1"/>
    <property type="molecule type" value="Genomic_DNA"/>
</dbReference>
<protein>
    <submittedName>
        <fullName evidence="1">Uncharacterized protein</fullName>
    </submittedName>
</protein>
<accession>A0A0P7YPH0</accession>
<sequence length="71" mass="7921">MIWYAEWMERTDEASFNTVIVNALGGIEASGQTENLWAPNVFYTPKSVTTDGWKPVQTAWQTLVPGIDSSL</sequence>
<comment type="caution">
    <text evidence="1">The sequence shown here is derived from an EMBL/GenBank/DDBJ whole genome shotgun (WGS) entry which is preliminary data.</text>
</comment>
<reference evidence="1 2" key="1">
    <citation type="submission" date="2015-09" db="EMBL/GenBank/DDBJ databases">
        <title>Identification and resolution of microdiversity through metagenomic sequencing of parallel consortia.</title>
        <authorList>
            <person name="Nelson W.C."/>
            <person name="Romine M.F."/>
            <person name="Lindemann S.R."/>
        </authorList>
    </citation>
    <scope>NUCLEOTIDE SEQUENCE [LARGE SCALE GENOMIC DNA]</scope>
    <source>
        <strain evidence="1">Ana</strain>
    </source>
</reference>
<proteinExistence type="predicted"/>
<gene>
    <name evidence="1" type="ORF">HLUCCA11_21970</name>
</gene>
<organism evidence="1 2">
    <name type="scientific">Phormidesmis priestleyi Ana</name>
    <dbReference type="NCBI Taxonomy" id="1666911"/>
    <lineage>
        <taxon>Bacteria</taxon>
        <taxon>Bacillati</taxon>
        <taxon>Cyanobacteriota</taxon>
        <taxon>Cyanophyceae</taxon>
        <taxon>Leptolyngbyales</taxon>
        <taxon>Leptolyngbyaceae</taxon>
        <taxon>Phormidesmis</taxon>
    </lineage>
</organism>